<feature type="transmembrane region" description="Helical" evidence="5">
    <location>
        <begin position="20"/>
        <end position="42"/>
    </location>
</feature>
<keyword evidence="5" id="KW-0472">Membrane</keyword>
<organism evidence="8 9">
    <name type="scientific">Ramlibacter cellulosilyticus</name>
    <dbReference type="NCBI Taxonomy" id="2764187"/>
    <lineage>
        <taxon>Bacteria</taxon>
        <taxon>Pseudomonadati</taxon>
        <taxon>Pseudomonadota</taxon>
        <taxon>Betaproteobacteria</taxon>
        <taxon>Burkholderiales</taxon>
        <taxon>Comamonadaceae</taxon>
        <taxon>Ramlibacter</taxon>
    </lineage>
</organism>
<dbReference type="AlphaFoldDB" id="A0A923MSL5"/>
<feature type="domain" description="HAMP" evidence="7">
    <location>
        <begin position="44"/>
        <end position="96"/>
    </location>
</feature>
<dbReference type="PANTHER" id="PTHR43531">
    <property type="entry name" value="PROTEIN ICFG"/>
    <property type="match status" value="1"/>
</dbReference>
<dbReference type="PROSITE" id="PS50111">
    <property type="entry name" value="CHEMOTAXIS_TRANSDUC_2"/>
    <property type="match status" value="1"/>
</dbReference>
<dbReference type="InterPro" id="IPR004089">
    <property type="entry name" value="MCPsignal_dom"/>
</dbReference>
<dbReference type="FunFam" id="1.10.287.950:FF:000001">
    <property type="entry name" value="Methyl-accepting chemotaxis sensory transducer"/>
    <property type="match status" value="1"/>
</dbReference>
<evidence type="ECO:0000313" key="9">
    <source>
        <dbReference type="Proteomes" id="UP000608513"/>
    </source>
</evidence>
<evidence type="ECO:0000259" key="6">
    <source>
        <dbReference type="PROSITE" id="PS50111"/>
    </source>
</evidence>
<evidence type="ECO:0000256" key="1">
    <source>
        <dbReference type="ARBA" id="ARBA00004370"/>
    </source>
</evidence>
<evidence type="ECO:0000259" key="7">
    <source>
        <dbReference type="PROSITE" id="PS50885"/>
    </source>
</evidence>
<name>A0A923MSL5_9BURK</name>
<proteinExistence type="inferred from homology"/>
<dbReference type="GO" id="GO:0006935">
    <property type="term" value="P:chemotaxis"/>
    <property type="evidence" value="ECO:0007669"/>
    <property type="project" value="InterPro"/>
</dbReference>
<evidence type="ECO:0000256" key="5">
    <source>
        <dbReference type="SAM" id="Phobius"/>
    </source>
</evidence>
<feature type="domain" description="Methyl-accepting transducer" evidence="6">
    <location>
        <begin position="101"/>
        <end position="330"/>
    </location>
</feature>
<dbReference type="GO" id="GO:0004888">
    <property type="term" value="F:transmembrane signaling receptor activity"/>
    <property type="evidence" value="ECO:0007669"/>
    <property type="project" value="InterPro"/>
</dbReference>
<gene>
    <name evidence="8" type="ORF">H8N03_13815</name>
</gene>
<keyword evidence="5" id="KW-1133">Transmembrane helix</keyword>
<dbReference type="InterPro" id="IPR004090">
    <property type="entry name" value="Chemotax_Me-accpt_rcpt"/>
</dbReference>
<dbReference type="Pfam" id="PF00015">
    <property type="entry name" value="MCPsignal"/>
    <property type="match status" value="1"/>
</dbReference>
<dbReference type="Gene3D" id="1.10.287.950">
    <property type="entry name" value="Methyl-accepting chemotaxis protein"/>
    <property type="match status" value="1"/>
</dbReference>
<keyword evidence="4" id="KW-0807">Transducer</keyword>
<dbReference type="InterPro" id="IPR051310">
    <property type="entry name" value="MCP_chemotaxis"/>
</dbReference>
<sequence>MLLVAALAWRYVPEADRYQFGVGAAILIGAFTVAGLVLRLSIRSGIVGNLRAASHVIGRVAEGDLTARVSVRAYGETEKMLRGLERMTADLASLVRQVNGSARTVAANSARLAQGHRDLAWRSEHQASTLEETASSMEELTSTVAQNAETAREASELARTASEVATRGGQLVSDVVATMDGISDSAGRISEISSVIDGIAFQTNLLALNAAVEAARAGEQGRGFAVVASEVRTLAQRSAEAAREIKTLIGDSVAKVEAGHRLVTTTGETMQDIVGSVRKVALLIEEIAAASREQSSGIVQVNTAVAEMEQGVQQNASLVQEAAEATAALATQAESLLRIVARFQVEEGRHGQGPATPILAA</sequence>
<evidence type="ECO:0008006" key="10">
    <source>
        <dbReference type="Google" id="ProtNLM"/>
    </source>
</evidence>
<dbReference type="CDD" id="cd11386">
    <property type="entry name" value="MCP_signal"/>
    <property type="match status" value="1"/>
</dbReference>
<keyword evidence="5" id="KW-0812">Transmembrane</keyword>
<dbReference type="EMBL" id="JACORT010000005">
    <property type="protein sequence ID" value="MBC5784023.1"/>
    <property type="molecule type" value="Genomic_DNA"/>
</dbReference>
<evidence type="ECO:0000313" key="8">
    <source>
        <dbReference type="EMBL" id="MBC5784023.1"/>
    </source>
</evidence>
<dbReference type="GO" id="GO:0005886">
    <property type="term" value="C:plasma membrane"/>
    <property type="evidence" value="ECO:0007669"/>
    <property type="project" value="TreeGrafter"/>
</dbReference>
<reference evidence="8" key="1">
    <citation type="submission" date="2020-08" db="EMBL/GenBank/DDBJ databases">
        <title>Ramlibacter sp. USB13 16S ribosomal RNA gene genome sequencing and assembly.</title>
        <authorList>
            <person name="Kang M."/>
        </authorList>
    </citation>
    <scope>NUCLEOTIDE SEQUENCE</scope>
    <source>
        <strain evidence="8">USB13</strain>
    </source>
</reference>
<dbReference type="PANTHER" id="PTHR43531:SF14">
    <property type="entry name" value="METHYL-ACCEPTING CHEMOTAXIS PROTEIN I-RELATED"/>
    <property type="match status" value="1"/>
</dbReference>
<accession>A0A923MSL5</accession>
<protein>
    <recommendedName>
        <fullName evidence="10">HAMP domain-containing protein</fullName>
    </recommendedName>
</protein>
<dbReference type="Proteomes" id="UP000608513">
    <property type="component" value="Unassembled WGS sequence"/>
</dbReference>
<comment type="similarity">
    <text evidence="3">Belongs to the methyl-accepting chemotaxis (MCP) protein family.</text>
</comment>
<dbReference type="SMART" id="SM00283">
    <property type="entry name" value="MA"/>
    <property type="match status" value="1"/>
</dbReference>
<evidence type="ECO:0000256" key="2">
    <source>
        <dbReference type="ARBA" id="ARBA00022481"/>
    </source>
</evidence>
<dbReference type="SUPFAM" id="SSF58104">
    <property type="entry name" value="Methyl-accepting chemotaxis protein (MCP) signaling domain"/>
    <property type="match status" value="1"/>
</dbReference>
<dbReference type="InterPro" id="IPR003660">
    <property type="entry name" value="HAMP_dom"/>
</dbReference>
<comment type="caution">
    <text evidence="8">The sequence shown here is derived from an EMBL/GenBank/DDBJ whole genome shotgun (WGS) entry which is preliminary data.</text>
</comment>
<evidence type="ECO:0000256" key="3">
    <source>
        <dbReference type="ARBA" id="ARBA00029447"/>
    </source>
</evidence>
<comment type="subcellular location">
    <subcellularLocation>
        <location evidence="1">Membrane</location>
    </subcellularLocation>
</comment>
<dbReference type="GO" id="GO:0007165">
    <property type="term" value="P:signal transduction"/>
    <property type="evidence" value="ECO:0007669"/>
    <property type="project" value="UniProtKB-KW"/>
</dbReference>
<keyword evidence="2" id="KW-0488">Methylation</keyword>
<keyword evidence="9" id="KW-1185">Reference proteome</keyword>
<evidence type="ECO:0000256" key="4">
    <source>
        <dbReference type="PROSITE-ProRule" id="PRU00284"/>
    </source>
</evidence>
<dbReference type="PRINTS" id="PR00260">
    <property type="entry name" value="CHEMTRNSDUCR"/>
</dbReference>
<dbReference type="PROSITE" id="PS50885">
    <property type="entry name" value="HAMP"/>
    <property type="match status" value="1"/>
</dbReference>